<evidence type="ECO:0000313" key="1">
    <source>
        <dbReference type="EMBL" id="SBQ79056.1"/>
    </source>
</evidence>
<gene>
    <name evidence="1" type="primary">Nfu_g_1_014363</name>
</gene>
<reference evidence="1" key="2">
    <citation type="submission" date="2016-06" db="EMBL/GenBank/DDBJ databases">
        <title>The genome of a short-lived fish provides insights into sex chromosome evolution and the genetic control of aging.</title>
        <authorList>
            <person name="Reichwald K."/>
            <person name="Felder M."/>
            <person name="Petzold A."/>
            <person name="Koch P."/>
            <person name="Groth M."/>
            <person name="Platzer M."/>
        </authorList>
    </citation>
    <scope>NUCLEOTIDE SEQUENCE</scope>
    <source>
        <tissue evidence="1">Brain</tissue>
    </source>
</reference>
<organism evidence="1">
    <name type="scientific">Nothobranchius korthausae</name>
    <dbReference type="NCBI Taxonomy" id="1143690"/>
    <lineage>
        <taxon>Eukaryota</taxon>
        <taxon>Metazoa</taxon>
        <taxon>Chordata</taxon>
        <taxon>Craniata</taxon>
        <taxon>Vertebrata</taxon>
        <taxon>Euteleostomi</taxon>
        <taxon>Actinopterygii</taxon>
        <taxon>Neopterygii</taxon>
        <taxon>Teleostei</taxon>
        <taxon>Neoteleostei</taxon>
        <taxon>Acanthomorphata</taxon>
        <taxon>Ovalentaria</taxon>
        <taxon>Atherinomorphae</taxon>
        <taxon>Cyprinodontiformes</taxon>
        <taxon>Nothobranchiidae</taxon>
        <taxon>Nothobranchius</taxon>
    </lineage>
</organism>
<name>A0A1A8H4B3_9TELE</name>
<proteinExistence type="predicted"/>
<sequence length="101" mass="12030">NYFKSDCLKQIKKMTCAHQWYNHTLVDFYAYSSFNLYSSCSEMAKMTTMCYLQALLFHAIVHINLWCKFSKLFSYTFLPYCFFPNLKICTIDCWSTMMSPS</sequence>
<feature type="non-terminal residue" evidence="1">
    <location>
        <position position="1"/>
    </location>
</feature>
<dbReference type="AlphaFoldDB" id="A0A1A8H4B3"/>
<accession>A0A1A8H4B3</accession>
<protein>
    <submittedName>
        <fullName evidence="1">Uncharacterized protein</fullName>
    </submittedName>
</protein>
<reference evidence="1" key="1">
    <citation type="submission" date="2016-05" db="EMBL/GenBank/DDBJ databases">
        <authorList>
            <person name="Lavstsen T."/>
            <person name="Jespersen J.S."/>
        </authorList>
    </citation>
    <scope>NUCLEOTIDE SEQUENCE</scope>
    <source>
        <tissue evidence="1">Brain</tissue>
    </source>
</reference>
<dbReference type="EMBL" id="HAEC01010840">
    <property type="protein sequence ID" value="SBQ79056.1"/>
    <property type="molecule type" value="Transcribed_RNA"/>
</dbReference>
<feature type="non-terminal residue" evidence="1">
    <location>
        <position position="101"/>
    </location>
</feature>